<dbReference type="GO" id="GO:0052621">
    <property type="term" value="F:diguanylate cyclase activity"/>
    <property type="evidence" value="ECO:0007669"/>
    <property type="project" value="UniProtKB-EC"/>
</dbReference>
<dbReference type="Pfam" id="PF07494">
    <property type="entry name" value="Reg_prop"/>
    <property type="match status" value="1"/>
</dbReference>
<dbReference type="EC" id="2.7.7.65" evidence="1"/>
<proteinExistence type="predicted"/>
<dbReference type="Gene3D" id="2.130.10.10">
    <property type="entry name" value="YVTN repeat-like/Quinoprotein amine dehydrogenase"/>
    <property type="match status" value="2"/>
</dbReference>
<dbReference type="InterPro" id="IPR029787">
    <property type="entry name" value="Nucleotide_cyclase"/>
</dbReference>
<dbReference type="Proteomes" id="UP000298681">
    <property type="component" value="Unassembled WGS sequence"/>
</dbReference>
<feature type="transmembrane region" description="Helical" evidence="3">
    <location>
        <begin position="468"/>
        <end position="486"/>
    </location>
</feature>
<name>A0A4Z1RB49_9GAMM</name>
<dbReference type="InterPro" id="IPR013783">
    <property type="entry name" value="Ig-like_fold"/>
</dbReference>
<reference evidence="5 6" key="1">
    <citation type="submission" date="2019-01" db="EMBL/GenBank/DDBJ databases">
        <authorList>
            <person name="Zhang S."/>
        </authorList>
    </citation>
    <scope>NUCLEOTIDE SEQUENCE [LARGE SCALE GENOMIC DNA]</scope>
    <source>
        <strain evidence="5 6">1626</strain>
    </source>
</reference>
<dbReference type="InterPro" id="IPR011123">
    <property type="entry name" value="Y_Y_Y"/>
</dbReference>
<dbReference type="Pfam" id="PF07495">
    <property type="entry name" value="Y_Y_Y"/>
    <property type="match status" value="1"/>
</dbReference>
<evidence type="ECO:0000256" key="3">
    <source>
        <dbReference type="SAM" id="Phobius"/>
    </source>
</evidence>
<evidence type="ECO:0000313" key="5">
    <source>
        <dbReference type="EMBL" id="TKS53393.1"/>
    </source>
</evidence>
<dbReference type="Gene3D" id="3.30.70.270">
    <property type="match status" value="1"/>
</dbReference>
<dbReference type="InterPro" id="IPR015943">
    <property type="entry name" value="WD40/YVTN_repeat-like_dom_sf"/>
</dbReference>
<evidence type="ECO:0000313" key="6">
    <source>
        <dbReference type="Proteomes" id="UP000298681"/>
    </source>
</evidence>
<evidence type="ECO:0000256" key="1">
    <source>
        <dbReference type="ARBA" id="ARBA00012528"/>
    </source>
</evidence>
<dbReference type="PANTHER" id="PTHR45138:SF9">
    <property type="entry name" value="DIGUANYLATE CYCLASE DGCM-RELATED"/>
    <property type="match status" value="1"/>
</dbReference>
<sequence length="738" mass="80561">MPGTRDNGLFNLFGAFEDREGNLWLGSLSNGLTRLWDGWTRRYSTTEGLPDATVWALQPDPAGDGIWVGTNNGMARLHADGRFRLAATDNPDATRAVRTLFVEPGRVWMGLRDGLVMHEPGHGTTTPPWAEGIHAAVMGIVRDRDGSLWVSTREDLLRWTGETLEHVDASRGLVGPVAEFQITPRGRRLALTPHTLLEFDGHGFVPAPEARGLPEGVRLHGATELADGRLLLAGEGSVLLFQAAGRWHRLDTDSGLPRGTAFHVIEHAGFLWVSSMHGVYRLPIADLAAWGQGRIARVGAQMLVNERGMPNGGQQGLCCNGAGRSDGFISGDTVWLPTRDGVLALDTTAITRNPVTPAVHVRQLQAGGQPRAPGADGITTLAAHERDLTLAFDVLSFQDPRSNGAHYRLVGYDQDWQVAGPMQRDVRYTNLPPGDYTFEVTGSNNADAWSPAPARLEFVIRPHFHETLGFRLLLLALALLLVYAGYRYQRYRYRIRQARLSTLVAERTAALAESNRQLEQASLTDPLTGLRNRRYLARQVPADLDYYGRHVEAPMAGRVVVFALLDLDLFKQVNDRHGHAAGDRVLVETARRLQALVRGGDYVVRWGGEEFLLVFRPMGPEQVLQLGGRLCHAVSDAAFDIGDGHAIALTASVGLSAYPAFRDAGGEPLGWEAMVELADQALYHVKRNGRNGAAMLHPTATTRSGTLLADLQHGVDALLRRGELTVTHIGCGERGDAV</sequence>
<keyword evidence="6" id="KW-1185">Reference proteome</keyword>
<keyword evidence="3" id="KW-1133">Transmembrane helix</keyword>
<comment type="catalytic activity">
    <reaction evidence="2">
        <text>2 GTP = 3',3'-c-di-GMP + 2 diphosphate</text>
        <dbReference type="Rhea" id="RHEA:24898"/>
        <dbReference type="ChEBI" id="CHEBI:33019"/>
        <dbReference type="ChEBI" id="CHEBI:37565"/>
        <dbReference type="ChEBI" id="CHEBI:58805"/>
        <dbReference type="EC" id="2.7.7.65"/>
    </reaction>
</comment>
<dbReference type="InterPro" id="IPR050469">
    <property type="entry name" value="Diguanylate_Cyclase"/>
</dbReference>
<dbReference type="InterPro" id="IPR000160">
    <property type="entry name" value="GGDEF_dom"/>
</dbReference>
<dbReference type="GO" id="GO:1902201">
    <property type="term" value="P:negative regulation of bacterial-type flagellum-dependent cell motility"/>
    <property type="evidence" value="ECO:0007669"/>
    <property type="project" value="TreeGrafter"/>
</dbReference>
<dbReference type="PROSITE" id="PS50887">
    <property type="entry name" value="GGDEF"/>
    <property type="match status" value="1"/>
</dbReference>
<gene>
    <name evidence="5" type="ORF">E4582_00475</name>
</gene>
<protein>
    <recommendedName>
        <fullName evidence="1">diguanylate cyclase</fullName>
        <ecNumber evidence="1">2.7.7.65</ecNumber>
    </recommendedName>
</protein>
<dbReference type="CDD" id="cd01949">
    <property type="entry name" value="GGDEF"/>
    <property type="match status" value="1"/>
</dbReference>
<dbReference type="InterPro" id="IPR043128">
    <property type="entry name" value="Rev_trsase/Diguanyl_cyclase"/>
</dbReference>
<dbReference type="NCBIfam" id="TIGR00254">
    <property type="entry name" value="GGDEF"/>
    <property type="match status" value="1"/>
</dbReference>
<dbReference type="AlphaFoldDB" id="A0A4Z1RB49"/>
<feature type="domain" description="GGDEF" evidence="4">
    <location>
        <begin position="558"/>
        <end position="698"/>
    </location>
</feature>
<keyword evidence="3" id="KW-0812">Transmembrane</keyword>
<dbReference type="Pfam" id="PF00990">
    <property type="entry name" value="GGDEF"/>
    <property type="match status" value="1"/>
</dbReference>
<dbReference type="Gene3D" id="2.60.40.10">
    <property type="entry name" value="Immunoglobulins"/>
    <property type="match status" value="1"/>
</dbReference>
<accession>A0A4Z1RB49</accession>
<dbReference type="GO" id="GO:0005886">
    <property type="term" value="C:plasma membrane"/>
    <property type="evidence" value="ECO:0007669"/>
    <property type="project" value="TreeGrafter"/>
</dbReference>
<dbReference type="PANTHER" id="PTHR45138">
    <property type="entry name" value="REGULATORY COMPONENTS OF SENSORY TRANSDUCTION SYSTEM"/>
    <property type="match status" value="1"/>
</dbReference>
<dbReference type="SUPFAM" id="SSF63829">
    <property type="entry name" value="Calcium-dependent phosphotriesterase"/>
    <property type="match status" value="1"/>
</dbReference>
<dbReference type="InterPro" id="IPR011110">
    <property type="entry name" value="Reg_prop"/>
</dbReference>
<comment type="caution">
    <text evidence="5">The sequence shown here is derived from an EMBL/GenBank/DDBJ whole genome shotgun (WGS) entry which is preliminary data.</text>
</comment>
<dbReference type="RefSeq" id="WP_134672779.1">
    <property type="nucleotide sequence ID" value="NZ_SPUH01000001.1"/>
</dbReference>
<evidence type="ECO:0000256" key="2">
    <source>
        <dbReference type="ARBA" id="ARBA00034247"/>
    </source>
</evidence>
<dbReference type="SMART" id="SM00267">
    <property type="entry name" value="GGDEF"/>
    <property type="match status" value="1"/>
</dbReference>
<dbReference type="GO" id="GO:0043709">
    <property type="term" value="P:cell adhesion involved in single-species biofilm formation"/>
    <property type="evidence" value="ECO:0007669"/>
    <property type="project" value="TreeGrafter"/>
</dbReference>
<keyword evidence="3" id="KW-0472">Membrane</keyword>
<organism evidence="5 6">
    <name type="scientific">Luteimonas yindakuii</name>
    <dbReference type="NCBI Taxonomy" id="2565782"/>
    <lineage>
        <taxon>Bacteria</taxon>
        <taxon>Pseudomonadati</taxon>
        <taxon>Pseudomonadota</taxon>
        <taxon>Gammaproteobacteria</taxon>
        <taxon>Lysobacterales</taxon>
        <taxon>Lysobacteraceae</taxon>
        <taxon>Luteimonas</taxon>
    </lineage>
</organism>
<dbReference type="SUPFAM" id="SSF55073">
    <property type="entry name" value="Nucleotide cyclase"/>
    <property type="match status" value="1"/>
</dbReference>
<evidence type="ECO:0000259" key="4">
    <source>
        <dbReference type="PROSITE" id="PS50887"/>
    </source>
</evidence>
<dbReference type="EMBL" id="SPUH01000001">
    <property type="protein sequence ID" value="TKS53393.1"/>
    <property type="molecule type" value="Genomic_DNA"/>
</dbReference>